<dbReference type="Gene3D" id="3.40.605.10">
    <property type="entry name" value="Aldehyde Dehydrogenase, Chain A, domain 1"/>
    <property type="match status" value="1"/>
</dbReference>
<feature type="active site" evidence="3">
    <location>
        <position position="275"/>
    </location>
</feature>
<dbReference type="EMBL" id="VDFR01000121">
    <property type="protein sequence ID" value="TNC38339.1"/>
    <property type="molecule type" value="Genomic_DNA"/>
</dbReference>
<keyword evidence="2 4" id="KW-0560">Oxidoreductase</keyword>
<feature type="region of interest" description="Disordered" evidence="5">
    <location>
        <begin position="1"/>
        <end position="25"/>
    </location>
</feature>
<dbReference type="RefSeq" id="WP_139106742.1">
    <property type="nucleotide sequence ID" value="NZ_VDFR01000121.1"/>
</dbReference>
<dbReference type="Pfam" id="PF00171">
    <property type="entry name" value="Aldedh"/>
    <property type="match status" value="1"/>
</dbReference>
<dbReference type="InterPro" id="IPR015590">
    <property type="entry name" value="Aldehyde_DH_dom"/>
</dbReference>
<dbReference type="CDD" id="cd07101">
    <property type="entry name" value="ALDH_SSADH2_GabD2"/>
    <property type="match status" value="1"/>
</dbReference>
<dbReference type="SUPFAM" id="SSF53720">
    <property type="entry name" value="ALDH-like"/>
    <property type="match status" value="1"/>
</dbReference>
<comment type="caution">
    <text evidence="8">The sequence shown here is derived from an EMBL/GenBank/DDBJ whole genome shotgun (WGS) entry which is preliminary data.</text>
</comment>
<evidence type="ECO:0000259" key="6">
    <source>
        <dbReference type="Pfam" id="PF00171"/>
    </source>
</evidence>
<dbReference type="InterPro" id="IPR016163">
    <property type="entry name" value="Ald_DH_C"/>
</dbReference>
<dbReference type="Proteomes" id="UP000306740">
    <property type="component" value="Unassembled WGS sequence"/>
</dbReference>
<dbReference type="PANTHER" id="PTHR11699">
    <property type="entry name" value="ALDEHYDE DEHYDROGENASE-RELATED"/>
    <property type="match status" value="1"/>
</dbReference>
<accession>A0A5C4MH02</accession>
<evidence type="ECO:0000313" key="9">
    <source>
        <dbReference type="Proteomes" id="UP000306740"/>
    </source>
</evidence>
<evidence type="ECO:0000256" key="3">
    <source>
        <dbReference type="PROSITE-ProRule" id="PRU10007"/>
    </source>
</evidence>
<proteinExistence type="inferred from homology"/>
<dbReference type="OrthoDB" id="6882680at2"/>
<dbReference type="EMBL" id="VDFR01000157">
    <property type="protein sequence ID" value="TNC34390.1"/>
    <property type="molecule type" value="Genomic_DNA"/>
</dbReference>
<dbReference type="NCBIfam" id="NF006916">
    <property type="entry name" value="PRK09407.1"/>
    <property type="match status" value="1"/>
</dbReference>
<comment type="similarity">
    <text evidence="1 4">Belongs to the aldehyde dehydrogenase family.</text>
</comment>
<dbReference type="FunFam" id="3.40.309.10:FF:000009">
    <property type="entry name" value="Aldehyde dehydrogenase A"/>
    <property type="match status" value="1"/>
</dbReference>
<protein>
    <submittedName>
        <fullName evidence="8">Succinate-semialdehyde dehydrogenase (NADP(+))</fullName>
    </submittedName>
</protein>
<name>A0A5C4MH02_9ACTN</name>
<gene>
    <name evidence="8" type="ORF">FHE65_24430</name>
    <name evidence="7" type="ORF">FHE65_27855</name>
</gene>
<dbReference type="InterPro" id="IPR016162">
    <property type="entry name" value="Ald_DH_N"/>
</dbReference>
<evidence type="ECO:0000256" key="1">
    <source>
        <dbReference type="ARBA" id="ARBA00009986"/>
    </source>
</evidence>
<evidence type="ECO:0000256" key="2">
    <source>
        <dbReference type="ARBA" id="ARBA00023002"/>
    </source>
</evidence>
<organism evidence="8 9">
    <name type="scientific">Mumia zhuanghuii</name>
    <dbReference type="NCBI Taxonomy" id="2585211"/>
    <lineage>
        <taxon>Bacteria</taxon>
        <taxon>Bacillati</taxon>
        <taxon>Actinomycetota</taxon>
        <taxon>Actinomycetes</taxon>
        <taxon>Propionibacteriales</taxon>
        <taxon>Nocardioidaceae</taxon>
        <taxon>Mumia</taxon>
    </lineage>
</organism>
<dbReference type="InterPro" id="IPR016161">
    <property type="entry name" value="Ald_DH/histidinol_DH"/>
</dbReference>
<sequence>MSRRDFPAPSHGALPADPEHDPSASFALDPARVRRLTAQLRATSGSSETTYAPFTGQPIATLPVSDEGDVEDAFAAARVAQKTWSRTELAHRSALLLDLHDAVLDHADDLMDLVQWEAGKARTHAYDEVLHVALTARYYARTLERHLKTRRVPGVYPLLTQARINRVPKGVVGIISPWNYPLTLAISDGLPAVGAGNAVVHKPDSQTPLSALAVVDLFREVGFPAGLWQIVSGPGPQIGGAIIDRADYVCFTGSTATGKKVAAQAAERLVSCSLELGGKNAMLVLADAQIDRAVEGAVRGAYSSAGQLCVSIERLFVADAIYDKFVARLVKRIERMKLSADLSYGGDMGSLVSQRQLDTVTAHVSDAVSKGANVLTGGRPRPDVGPYFFEPTLLEGVNPSMTCFAEETFGPVVSVYRFGNEAEAVERANAGSYGLNAAIFTRDIGRARELARHIKAGTVNINEGFAATFGTIDAPMGGMRESGIGRRHGAEGIHRYTETQSVANQRLLPLSAPRFVSGGAYQKTVTSALRLLKKSGRA</sequence>
<reference evidence="8 9" key="1">
    <citation type="submission" date="2019-05" db="EMBL/GenBank/DDBJ databases">
        <title>Mumia sp. nov., isolated from the intestinal contents of plateau pika (Ochotona curzoniae) in the Qinghai-Tibet plateau of China.</title>
        <authorList>
            <person name="Tian Z."/>
        </authorList>
    </citation>
    <scope>NUCLEOTIDE SEQUENCE [LARGE SCALE GENOMIC DNA]</scope>
    <source>
        <strain evidence="9">527</strain>
        <strain evidence="8">Z527</strain>
    </source>
</reference>
<dbReference type="AlphaFoldDB" id="A0A5C4MH02"/>
<dbReference type="PROSITE" id="PS00687">
    <property type="entry name" value="ALDEHYDE_DEHYDR_GLU"/>
    <property type="match status" value="1"/>
</dbReference>
<evidence type="ECO:0000313" key="7">
    <source>
        <dbReference type="EMBL" id="TNC34390.1"/>
    </source>
</evidence>
<evidence type="ECO:0000313" key="8">
    <source>
        <dbReference type="EMBL" id="TNC38339.1"/>
    </source>
</evidence>
<evidence type="ECO:0000256" key="4">
    <source>
        <dbReference type="RuleBase" id="RU003345"/>
    </source>
</evidence>
<dbReference type="GO" id="GO:0016620">
    <property type="term" value="F:oxidoreductase activity, acting on the aldehyde or oxo group of donors, NAD or NADP as acceptor"/>
    <property type="evidence" value="ECO:0007669"/>
    <property type="project" value="InterPro"/>
</dbReference>
<dbReference type="Gene3D" id="3.40.309.10">
    <property type="entry name" value="Aldehyde Dehydrogenase, Chain A, domain 2"/>
    <property type="match status" value="1"/>
</dbReference>
<dbReference type="InterPro" id="IPR029510">
    <property type="entry name" value="Ald_DH_CS_GLU"/>
</dbReference>
<evidence type="ECO:0000256" key="5">
    <source>
        <dbReference type="SAM" id="MobiDB-lite"/>
    </source>
</evidence>
<feature type="domain" description="Aldehyde dehydrogenase" evidence="6">
    <location>
        <begin position="48"/>
        <end position="502"/>
    </location>
</feature>